<dbReference type="SUPFAM" id="SSF63491">
    <property type="entry name" value="BAG domain"/>
    <property type="match status" value="1"/>
</dbReference>
<dbReference type="AlphaFoldDB" id="A0A1T2KYZ3"/>
<dbReference type="GO" id="GO:0051087">
    <property type="term" value="F:protein-folding chaperone binding"/>
    <property type="evidence" value="ECO:0007669"/>
    <property type="project" value="InterPro"/>
</dbReference>
<evidence type="ECO:0000256" key="1">
    <source>
        <dbReference type="ARBA" id="ARBA00023186"/>
    </source>
</evidence>
<evidence type="ECO:0000256" key="2">
    <source>
        <dbReference type="SAM" id="MobiDB-lite"/>
    </source>
</evidence>
<dbReference type="Proteomes" id="UP000190198">
    <property type="component" value="Unassembled WGS sequence"/>
</dbReference>
<dbReference type="InterPro" id="IPR003103">
    <property type="entry name" value="BAG_domain"/>
</dbReference>
<accession>A0A1T2KYZ3</accession>
<organism evidence="4 5">
    <name type="scientific">Solemya elarraichensis gill symbiont</name>
    <dbReference type="NCBI Taxonomy" id="1918949"/>
    <lineage>
        <taxon>Bacteria</taxon>
        <taxon>Pseudomonadati</taxon>
        <taxon>Pseudomonadota</taxon>
        <taxon>Gammaproteobacteria</taxon>
        <taxon>sulfur-oxidizing symbionts</taxon>
    </lineage>
</organism>
<sequence length="274" mass="30807">MPQPPSEPEQSHQSRERVIPIIHEVSKQPASQPHYSAKFEYNPQQQQQQQHHPDPERPVHYSSGPVPSAHVVKEQPSHRPTEGKPSEEAPRQLETDHQDHVEPKHEPPKPKSPLEIIEGILRDVRGLEGDVSSFNLPKSDRRYRYLEEMLTRNLLKLDSIDADGDEHIRQARKQAVHEIQGALDQLELKALACGQGGAHTTEEKDHVVSGNEQMSSCDNTMADQNTNSQSSDRAKSEEKMEVDSDSNQTAKADQVKEGNPSRVKEMVLGSEVQC</sequence>
<proteinExistence type="predicted"/>
<feature type="compositionally biased region" description="Basic and acidic residues" evidence="2">
    <location>
        <begin position="232"/>
        <end position="242"/>
    </location>
</feature>
<keyword evidence="5" id="KW-1185">Reference proteome</keyword>
<feature type="compositionally biased region" description="Basic and acidic residues" evidence="2">
    <location>
        <begin position="9"/>
        <end position="18"/>
    </location>
</feature>
<dbReference type="GO" id="GO:0000774">
    <property type="term" value="F:adenyl-nucleotide exchange factor activity"/>
    <property type="evidence" value="ECO:0007669"/>
    <property type="project" value="TreeGrafter"/>
</dbReference>
<feature type="region of interest" description="Disordered" evidence="2">
    <location>
        <begin position="200"/>
        <end position="274"/>
    </location>
</feature>
<dbReference type="Pfam" id="PF02179">
    <property type="entry name" value="BAG"/>
    <property type="match status" value="1"/>
</dbReference>
<feature type="compositionally biased region" description="Basic and acidic residues" evidence="2">
    <location>
        <begin position="71"/>
        <end position="109"/>
    </location>
</feature>
<name>A0A1T2KYZ3_9GAMM</name>
<dbReference type="GO" id="GO:0005829">
    <property type="term" value="C:cytosol"/>
    <property type="evidence" value="ECO:0007669"/>
    <property type="project" value="TreeGrafter"/>
</dbReference>
<reference evidence="4 5" key="1">
    <citation type="submission" date="2016-11" db="EMBL/GenBank/DDBJ databases">
        <title>Mixed transmission modes and dynamic genome evolution in an obligate animal-bacterial symbiosis.</title>
        <authorList>
            <person name="Russell S.L."/>
            <person name="Corbett-Detig R.B."/>
            <person name="Cavanaugh C.M."/>
        </authorList>
    </citation>
    <scope>NUCLEOTIDE SEQUENCE [LARGE SCALE GENOMIC DNA]</scope>
    <source>
        <strain evidence="4">Sp-SM6</strain>
    </source>
</reference>
<evidence type="ECO:0000313" key="5">
    <source>
        <dbReference type="Proteomes" id="UP000190198"/>
    </source>
</evidence>
<evidence type="ECO:0000259" key="3">
    <source>
        <dbReference type="PROSITE" id="PS51035"/>
    </source>
</evidence>
<protein>
    <recommendedName>
        <fullName evidence="3">BAG domain-containing protein</fullName>
    </recommendedName>
</protein>
<dbReference type="InterPro" id="IPR036533">
    <property type="entry name" value="BAG_dom_sf"/>
</dbReference>
<dbReference type="PANTHER" id="PTHR12329">
    <property type="entry name" value="BCL2-ASSOCIATED ATHANOGENE"/>
    <property type="match status" value="1"/>
</dbReference>
<dbReference type="Gene3D" id="1.20.58.120">
    <property type="entry name" value="BAG domain"/>
    <property type="match status" value="1"/>
</dbReference>
<dbReference type="RefSeq" id="WP_167367310.1">
    <property type="nucleotide sequence ID" value="NZ_MPRK01000224.1"/>
</dbReference>
<gene>
    <name evidence="4" type="ORF">BOW52_09410</name>
</gene>
<feature type="domain" description="BAG" evidence="3">
    <location>
        <begin position="117"/>
        <end position="190"/>
    </location>
</feature>
<dbReference type="InterPro" id="IPR039773">
    <property type="entry name" value="BAG_chaperone_regulator"/>
</dbReference>
<comment type="caution">
    <text evidence="4">The sequence shown here is derived from an EMBL/GenBank/DDBJ whole genome shotgun (WGS) entry which is preliminary data.</text>
</comment>
<keyword evidence="1" id="KW-0143">Chaperone</keyword>
<dbReference type="EMBL" id="MPRK01000224">
    <property type="protein sequence ID" value="OOZ38077.1"/>
    <property type="molecule type" value="Genomic_DNA"/>
</dbReference>
<dbReference type="GO" id="GO:0050821">
    <property type="term" value="P:protein stabilization"/>
    <property type="evidence" value="ECO:0007669"/>
    <property type="project" value="TreeGrafter"/>
</dbReference>
<evidence type="ECO:0000313" key="4">
    <source>
        <dbReference type="EMBL" id="OOZ38077.1"/>
    </source>
</evidence>
<dbReference type="GO" id="GO:0016020">
    <property type="term" value="C:membrane"/>
    <property type="evidence" value="ECO:0007669"/>
    <property type="project" value="TreeGrafter"/>
</dbReference>
<dbReference type="SMART" id="SM00264">
    <property type="entry name" value="BAG"/>
    <property type="match status" value="1"/>
</dbReference>
<dbReference type="PROSITE" id="PS51035">
    <property type="entry name" value="BAG"/>
    <property type="match status" value="1"/>
</dbReference>
<feature type="region of interest" description="Disordered" evidence="2">
    <location>
        <begin position="1"/>
        <end position="114"/>
    </location>
</feature>
<feature type="compositionally biased region" description="Polar residues" evidence="2">
    <location>
        <begin position="210"/>
        <end position="231"/>
    </location>
</feature>
<dbReference type="PANTHER" id="PTHR12329:SF5">
    <property type="entry name" value="STARVIN, ISOFORM E"/>
    <property type="match status" value="1"/>
</dbReference>